<reference evidence="1 2" key="1">
    <citation type="submission" date="2018-10" db="EMBL/GenBank/DDBJ databases">
        <title>Comparative analysis of microorganisms from saline springs in Andes Mountain Range, Colombia.</title>
        <authorList>
            <person name="Rubin E."/>
        </authorList>
    </citation>
    <scope>NUCLEOTIDE SEQUENCE [LARGE SCALE GENOMIC DNA]</scope>
    <source>
        <strain evidence="1 2">USBA 36</strain>
    </source>
</reference>
<dbReference type="RefSeq" id="WP_121217758.1">
    <property type="nucleotide sequence ID" value="NZ_RBIG01000001.1"/>
</dbReference>
<keyword evidence="1" id="KW-0560">Oxidoreductase</keyword>
<sequence length="106" mass="11658">MITVITRFPQPVGKSQDELKGMFRQSAPRFQTIAGLVRKYYYIADDNTCGGVYLFRSRAEAEALFDDAFAASIMARFGAPPRVEFLETPVIVDNDVGSITDASEGA</sequence>
<dbReference type="Gene3D" id="3.30.70.100">
    <property type="match status" value="1"/>
</dbReference>
<accession>A0A420WPS0</accession>
<comment type="caution">
    <text evidence="1">The sequence shown here is derived from an EMBL/GenBank/DDBJ whole genome shotgun (WGS) entry which is preliminary data.</text>
</comment>
<dbReference type="OrthoDB" id="2065010at2"/>
<evidence type="ECO:0000313" key="1">
    <source>
        <dbReference type="EMBL" id="RKQ73041.1"/>
    </source>
</evidence>
<dbReference type="InterPro" id="IPR011008">
    <property type="entry name" value="Dimeric_a/b-barrel"/>
</dbReference>
<dbReference type="GO" id="GO:0004497">
    <property type="term" value="F:monooxygenase activity"/>
    <property type="evidence" value="ECO:0007669"/>
    <property type="project" value="UniProtKB-KW"/>
</dbReference>
<gene>
    <name evidence="1" type="ORF">BCL74_0812</name>
</gene>
<proteinExistence type="predicted"/>
<dbReference type="Proteomes" id="UP000277424">
    <property type="component" value="Unassembled WGS sequence"/>
</dbReference>
<protein>
    <submittedName>
        <fullName evidence="1">Putative monooxygenase ydhR</fullName>
    </submittedName>
</protein>
<dbReference type="AlphaFoldDB" id="A0A420WPS0"/>
<dbReference type="EMBL" id="RBIG01000001">
    <property type="protein sequence ID" value="RKQ73041.1"/>
    <property type="molecule type" value="Genomic_DNA"/>
</dbReference>
<evidence type="ECO:0000313" key="2">
    <source>
        <dbReference type="Proteomes" id="UP000277424"/>
    </source>
</evidence>
<name>A0A420WPS0_9PROT</name>
<keyword evidence="1" id="KW-0503">Monooxygenase</keyword>
<organism evidence="1 2">
    <name type="scientific">Oceanibaculum indicum</name>
    <dbReference type="NCBI Taxonomy" id="526216"/>
    <lineage>
        <taxon>Bacteria</taxon>
        <taxon>Pseudomonadati</taxon>
        <taxon>Pseudomonadota</taxon>
        <taxon>Alphaproteobacteria</taxon>
        <taxon>Rhodospirillales</taxon>
        <taxon>Oceanibaculaceae</taxon>
        <taxon>Oceanibaculum</taxon>
    </lineage>
</organism>
<dbReference type="SUPFAM" id="SSF54909">
    <property type="entry name" value="Dimeric alpha+beta barrel"/>
    <property type="match status" value="1"/>
</dbReference>